<comment type="caution">
    <text evidence="2">The sequence shown here is derived from an EMBL/GenBank/DDBJ whole genome shotgun (WGS) entry which is preliminary data.</text>
</comment>
<accession>A0A1R2B4K7</accession>
<dbReference type="AlphaFoldDB" id="A0A1R2B4K7"/>
<gene>
    <name evidence="2" type="ORF">SteCoe_29977</name>
</gene>
<dbReference type="InterPro" id="IPR011992">
    <property type="entry name" value="EF-hand-dom_pair"/>
</dbReference>
<evidence type="ECO:0000256" key="1">
    <source>
        <dbReference type="SAM" id="Coils"/>
    </source>
</evidence>
<dbReference type="PANTHER" id="PTHR35381">
    <property type="entry name" value="EF-HAND DOMAIN-CONTAINING PROTEIN"/>
    <property type="match status" value="1"/>
</dbReference>
<reference evidence="2 3" key="1">
    <citation type="submission" date="2016-11" db="EMBL/GenBank/DDBJ databases">
        <title>The macronuclear genome of Stentor coeruleus: a giant cell with tiny introns.</title>
        <authorList>
            <person name="Slabodnick M."/>
            <person name="Ruby J.G."/>
            <person name="Reiff S.B."/>
            <person name="Swart E.C."/>
            <person name="Gosai S."/>
            <person name="Prabakaran S."/>
            <person name="Witkowska E."/>
            <person name="Larue G.E."/>
            <person name="Fisher S."/>
            <person name="Freeman R.M."/>
            <person name="Gunawardena J."/>
            <person name="Chu W."/>
            <person name="Stover N.A."/>
            <person name="Gregory B.D."/>
            <person name="Nowacki M."/>
            <person name="Derisi J."/>
            <person name="Roy S.W."/>
            <person name="Marshall W.F."/>
            <person name="Sood P."/>
        </authorList>
    </citation>
    <scope>NUCLEOTIDE SEQUENCE [LARGE SCALE GENOMIC DNA]</scope>
    <source>
        <strain evidence="2">WM001</strain>
    </source>
</reference>
<organism evidence="2 3">
    <name type="scientific">Stentor coeruleus</name>
    <dbReference type="NCBI Taxonomy" id="5963"/>
    <lineage>
        <taxon>Eukaryota</taxon>
        <taxon>Sar</taxon>
        <taxon>Alveolata</taxon>
        <taxon>Ciliophora</taxon>
        <taxon>Postciliodesmatophora</taxon>
        <taxon>Heterotrichea</taxon>
        <taxon>Heterotrichida</taxon>
        <taxon>Stentoridae</taxon>
        <taxon>Stentor</taxon>
    </lineage>
</organism>
<evidence type="ECO:0000313" key="3">
    <source>
        <dbReference type="Proteomes" id="UP000187209"/>
    </source>
</evidence>
<dbReference type="SUPFAM" id="SSF47473">
    <property type="entry name" value="EF-hand"/>
    <property type="match status" value="1"/>
</dbReference>
<dbReference type="PANTHER" id="PTHR35381:SF1">
    <property type="entry name" value="EF-HAND DOMAIN-CONTAINING PROTEIN"/>
    <property type="match status" value="1"/>
</dbReference>
<dbReference type="OrthoDB" id="299634at2759"/>
<evidence type="ECO:0000313" key="2">
    <source>
        <dbReference type="EMBL" id="OMJ71733.1"/>
    </source>
</evidence>
<feature type="coiled-coil region" evidence="1">
    <location>
        <begin position="190"/>
        <end position="217"/>
    </location>
</feature>
<name>A0A1R2B4K7_9CILI</name>
<keyword evidence="1" id="KW-0175">Coiled coil</keyword>
<evidence type="ECO:0008006" key="4">
    <source>
        <dbReference type="Google" id="ProtNLM"/>
    </source>
</evidence>
<keyword evidence="3" id="KW-1185">Reference proteome</keyword>
<dbReference type="Proteomes" id="UP000187209">
    <property type="component" value="Unassembled WGS sequence"/>
</dbReference>
<dbReference type="EMBL" id="MPUH01000961">
    <property type="protein sequence ID" value="OMJ71733.1"/>
    <property type="molecule type" value="Genomic_DNA"/>
</dbReference>
<sequence length="330" mass="38757">MEKIPRVILILNVKISSTRSEDMHIYENDEPEEVAEQFCHKFSLPKEVKPILIKSIEDNLDIFIDEELGNTTTNLSSTVTHTKNQNFKQNYHKRSESGRNYGELLYTKGLIMKQKVEHMIQAQRQNMLEIEMKNSTFTPKITPYNIKTRNTSSGYSRKRSQILIDEINVCTFQPKINKYRGRGKENTENIDKCVKLYKEAEVLKKKLESKREKIFNEIYTFKPNVIKKRGISPMGNCMKSCGYLTKDKIQQLKNIFMFLNPDCNGCINKNTVSQIRIPDKMYMKCGRIFDELIELDESLTFDEFCKAMEILEREEFYMNFKTIPLEVVDV</sequence>
<proteinExistence type="predicted"/>
<protein>
    <recommendedName>
        <fullName evidence="4">EF-hand domain-containing protein</fullName>
    </recommendedName>
</protein>